<protein>
    <submittedName>
        <fullName evidence="1">Uncharacterized protein</fullName>
    </submittedName>
</protein>
<dbReference type="EMBL" id="GGEC01071643">
    <property type="protein sequence ID" value="MBX52127.1"/>
    <property type="molecule type" value="Transcribed_RNA"/>
</dbReference>
<dbReference type="AlphaFoldDB" id="A0A2P2PBM7"/>
<name>A0A2P2PBM7_RHIMU</name>
<evidence type="ECO:0000313" key="1">
    <source>
        <dbReference type="EMBL" id="MBX52127.1"/>
    </source>
</evidence>
<organism evidence="1">
    <name type="scientific">Rhizophora mucronata</name>
    <name type="common">Asiatic mangrove</name>
    <dbReference type="NCBI Taxonomy" id="61149"/>
    <lineage>
        <taxon>Eukaryota</taxon>
        <taxon>Viridiplantae</taxon>
        <taxon>Streptophyta</taxon>
        <taxon>Embryophyta</taxon>
        <taxon>Tracheophyta</taxon>
        <taxon>Spermatophyta</taxon>
        <taxon>Magnoliopsida</taxon>
        <taxon>eudicotyledons</taxon>
        <taxon>Gunneridae</taxon>
        <taxon>Pentapetalae</taxon>
        <taxon>rosids</taxon>
        <taxon>fabids</taxon>
        <taxon>Malpighiales</taxon>
        <taxon>Rhizophoraceae</taxon>
        <taxon>Rhizophora</taxon>
    </lineage>
</organism>
<accession>A0A2P2PBM7</accession>
<reference evidence="1" key="1">
    <citation type="submission" date="2018-02" db="EMBL/GenBank/DDBJ databases">
        <title>Rhizophora mucronata_Transcriptome.</title>
        <authorList>
            <person name="Meera S.P."/>
            <person name="Sreeshan A."/>
            <person name="Augustine A."/>
        </authorList>
    </citation>
    <scope>NUCLEOTIDE SEQUENCE</scope>
    <source>
        <tissue evidence="1">Leaf</tissue>
    </source>
</reference>
<sequence length="61" mass="7077">MKMKMEHRFPIDPHQLWIHFTFPVDSENEQIGPGTLAEWLRKSEGMEAHCSLSLTVPPMTL</sequence>
<proteinExistence type="predicted"/>